<dbReference type="PANTHER" id="PTHR34473:SF3">
    <property type="entry name" value="TRANSMEMBRANE PROTEIN-RELATED"/>
    <property type="match status" value="1"/>
</dbReference>
<dbReference type="InterPro" id="IPR005182">
    <property type="entry name" value="YdbS-like_PH"/>
</dbReference>
<dbReference type="Pfam" id="PF03703">
    <property type="entry name" value="bPH_2"/>
    <property type="match status" value="2"/>
</dbReference>
<dbReference type="PIRSF" id="PIRSF026631">
    <property type="entry name" value="UCP026631"/>
    <property type="match status" value="1"/>
</dbReference>
<gene>
    <name evidence="3" type="ORF">AJAP_28205</name>
</gene>
<keyword evidence="1" id="KW-0472">Membrane</keyword>
<dbReference type="Proteomes" id="UP000028492">
    <property type="component" value="Chromosome"/>
</dbReference>
<evidence type="ECO:0000313" key="3">
    <source>
        <dbReference type="EMBL" id="AIG78479.1"/>
    </source>
</evidence>
<keyword evidence="1" id="KW-1133">Transmembrane helix</keyword>
<feature type="transmembrane region" description="Helical" evidence="1">
    <location>
        <begin position="365"/>
        <end position="384"/>
    </location>
</feature>
<feature type="transmembrane region" description="Helical" evidence="1">
    <location>
        <begin position="17"/>
        <end position="40"/>
    </location>
</feature>
<dbReference type="STRING" id="208439.AJAP_28205"/>
<feature type="transmembrane region" description="Helical" evidence="1">
    <location>
        <begin position="390"/>
        <end position="411"/>
    </location>
</feature>
<dbReference type="KEGG" id="aja:AJAP_28205"/>
<feature type="domain" description="YdbS-like PH" evidence="2">
    <location>
        <begin position="72"/>
        <end position="153"/>
    </location>
</feature>
<dbReference type="EMBL" id="CP008953">
    <property type="protein sequence ID" value="AIG78479.1"/>
    <property type="molecule type" value="Genomic_DNA"/>
</dbReference>
<dbReference type="RefSeq" id="WP_038516777.1">
    <property type="nucleotide sequence ID" value="NZ_CP008953.1"/>
</dbReference>
<reference evidence="3 4" key="1">
    <citation type="journal article" date="2014" name="J. Biotechnol.">
        <title>Complete genome sequence of the actinobacterium Amycolatopsis japonica MG417-CF17(T) (=DSM 44213T) producing (S,S)-N,N'-ethylenediaminedisuccinic acid.</title>
        <authorList>
            <person name="Stegmann E."/>
            <person name="Albersmeier A."/>
            <person name="Spohn M."/>
            <person name="Gert H."/>
            <person name="Weber T."/>
            <person name="Wohlleben W."/>
            <person name="Kalinowski J."/>
            <person name="Ruckert C."/>
        </authorList>
    </citation>
    <scope>NUCLEOTIDE SEQUENCE [LARGE SCALE GENOMIC DNA]</scope>
    <source>
        <strain evidence="4">MG417-CF17 (DSM 44213)</strain>
    </source>
</reference>
<evidence type="ECO:0000259" key="2">
    <source>
        <dbReference type="Pfam" id="PF03703"/>
    </source>
</evidence>
<feature type="transmembrane region" description="Helical" evidence="1">
    <location>
        <begin position="457"/>
        <end position="475"/>
    </location>
</feature>
<protein>
    <submittedName>
        <fullName evidence="3">Putative membrane protein</fullName>
    </submittedName>
</protein>
<dbReference type="eggNOG" id="COG3428">
    <property type="taxonomic scope" value="Bacteria"/>
</dbReference>
<dbReference type="AlphaFoldDB" id="A0A075V1K9"/>
<dbReference type="PANTHER" id="PTHR34473">
    <property type="entry name" value="UPF0699 TRANSMEMBRANE PROTEIN YDBS"/>
    <property type="match status" value="1"/>
</dbReference>
<proteinExistence type="predicted"/>
<feature type="transmembrane region" description="Helical" evidence="1">
    <location>
        <begin position="221"/>
        <end position="247"/>
    </location>
</feature>
<keyword evidence="1" id="KW-0812">Transmembrane</keyword>
<feature type="transmembrane region" description="Helical" evidence="1">
    <location>
        <begin position="184"/>
        <end position="201"/>
    </location>
</feature>
<accession>A0A075V1K9</accession>
<feature type="transmembrane region" description="Helical" evidence="1">
    <location>
        <begin position="46"/>
        <end position="71"/>
    </location>
</feature>
<evidence type="ECO:0000313" key="4">
    <source>
        <dbReference type="Proteomes" id="UP000028492"/>
    </source>
</evidence>
<dbReference type="HOGENOM" id="CLU_024617_1_0_11"/>
<feature type="domain" description="YdbS-like PH" evidence="2">
    <location>
        <begin position="411"/>
        <end position="475"/>
    </location>
</feature>
<organism evidence="3 4">
    <name type="scientific">Amycolatopsis japonica</name>
    <dbReference type="NCBI Taxonomy" id="208439"/>
    <lineage>
        <taxon>Bacteria</taxon>
        <taxon>Bacillati</taxon>
        <taxon>Actinomycetota</taxon>
        <taxon>Actinomycetes</taxon>
        <taxon>Pseudonocardiales</taxon>
        <taxon>Pseudonocardiaceae</taxon>
        <taxon>Amycolatopsis</taxon>
        <taxon>Amycolatopsis japonica group</taxon>
    </lineage>
</organism>
<sequence>MTSGEFEGWNTLDKRTLAVTAVMMTGAAVGAAIPTTAAIVGGGASFWVALAWVVAGGLVLVAGGVLADLFYWKGVRYRLTPERLETAFTLVFRSRKSLQRERIRNVDLTANPLHRLFGVAVVTIGTGSHESGGQGRIKLNPVSRAEAERLRAELLRRTETVETDEDAPLAELDRSWIRYAPMSFLTPALGLAAGGGLMQVSEWAGLQKGLIDWVIGLFRGIPLVVAILILLAIAMLVGLIGALGLWVEMWWNYRLDREAGGTLRVRRGLFTTRSISIEERRMRGIDLVEPLGNRISGAARVDAIATGMRQSDDKDKTDYHTLLPAAPVATANRIAAAVLREPVSPTEAVRLTGHPRAARGRLLRWWIGSVVVLLAIFAILGFLLTDVLLVIGAALGVVLLPASVLLALDAYRNLGHGITGRYLVGRHGTVRRSTFALERDGVIGWTVKQSIFQRRKGLLTVVATTAAGAGAYSVYDAGEEQGLLFAEESVPELLTPFLERA</sequence>
<evidence type="ECO:0000256" key="1">
    <source>
        <dbReference type="SAM" id="Phobius"/>
    </source>
</evidence>
<keyword evidence="4" id="KW-1185">Reference proteome</keyword>
<dbReference type="InterPro" id="IPR014529">
    <property type="entry name" value="UCP026631"/>
</dbReference>
<name>A0A075V1K9_9PSEU</name>